<evidence type="ECO:0000313" key="2">
    <source>
        <dbReference type="EMBL" id="KZV93593.1"/>
    </source>
</evidence>
<evidence type="ECO:0000313" key="3">
    <source>
        <dbReference type="Proteomes" id="UP000077266"/>
    </source>
</evidence>
<dbReference type="AlphaFoldDB" id="A0A165IM45"/>
<sequence>MSASQRKCMRRVTGEEDPPVGTEREMFCEPDVRGNASRRALLASVRLHTLIAQRLHVVTPRRRARVSQ</sequence>
<feature type="region of interest" description="Disordered" evidence="1">
    <location>
        <begin position="1"/>
        <end position="25"/>
    </location>
</feature>
<organism evidence="2 3">
    <name type="scientific">Exidia glandulosa HHB12029</name>
    <dbReference type="NCBI Taxonomy" id="1314781"/>
    <lineage>
        <taxon>Eukaryota</taxon>
        <taxon>Fungi</taxon>
        <taxon>Dikarya</taxon>
        <taxon>Basidiomycota</taxon>
        <taxon>Agaricomycotina</taxon>
        <taxon>Agaricomycetes</taxon>
        <taxon>Auriculariales</taxon>
        <taxon>Exidiaceae</taxon>
        <taxon>Exidia</taxon>
    </lineage>
</organism>
<name>A0A165IM45_EXIGL</name>
<gene>
    <name evidence="2" type="ORF">EXIGLDRAFT_716960</name>
</gene>
<reference evidence="2 3" key="1">
    <citation type="journal article" date="2016" name="Mol. Biol. Evol.">
        <title>Comparative Genomics of Early-Diverging Mushroom-Forming Fungi Provides Insights into the Origins of Lignocellulose Decay Capabilities.</title>
        <authorList>
            <person name="Nagy L.G."/>
            <person name="Riley R."/>
            <person name="Tritt A."/>
            <person name="Adam C."/>
            <person name="Daum C."/>
            <person name="Floudas D."/>
            <person name="Sun H."/>
            <person name="Yadav J.S."/>
            <person name="Pangilinan J."/>
            <person name="Larsson K.H."/>
            <person name="Matsuura K."/>
            <person name="Barry K."/>
            <person name="Labutti K."/>
            <person name="Kuo R."/>
            <person name="Ohm R.A."/>
            <person name="Bhattacharya S.S."/>
            <person name="Shirouzu T."/>
            <person name="Yoshinaga Y."/>
            <person name="Martin F.M."/>
            <person name="Grigoriev I.V."/>
            <person name="Hibbett D.S."/>
        </authorList>
    </citation>
    <scope>NUCLEOTIDE SEQUENCE [LARGE SCALE GENOMIC DNA]</scope>
    <source>
        <strain evidence="2 3">HHB12029</strain>
    </source>
</reference>
<dbReference type="InParanoid" id="A0A165IM45"/>
<evidence type="ECO:0000256" key="1">
    <source>
        <dbReference type="SAM" id="MobiDB-lite"/>
    </source>
</evidence>
<feature type="non-terminal residue" evidence="2">
    <location>
        <position position="68"/>
    </location>
</feature>
<accession>A0A165IM45</accession>
<proteinExistence type="predicted"/>
<protein>
    <submittedName>
        <fullName evidence="2">Uncharacterized protein</fullName>
    </submittedName>
</protein>
<dbReference type="EMBL" id="KV425987">
    <property type="protein sequence ID" value="KZV93593.1"/>
    <property type="molecule type" value="Genomic_DNA"/>
</dbReference>
<dbReference type="Proteomes" id="UP000077266">
    <property type="component" value="Unassembled WGS sequence"/>
</dbReference>
<keyword evidence="3" id="KW-1185">Reference proteome</keyword>